<reference evidence="8" key="1">
    <citation type="submission" date="2022-10" db="EMBL/GenBank/DDBJ databases">
        <title>Streptomyces beihaiensis sp. nov., a chitin degrading actinobacterium, isolated from shrimp pond soil.</title>
        <authorList>
            <person name="Xie J."/>
            <person name="Shen N."/>
        </authorList>
    </citation>
    <scope>NUCLEOTIDE SEQUENCE</scope>
    <source>
        <strain evidence="8">GXMU-J5</strain>
    </source>
</reference>
<dbReference type="Proteomes" id="UP001163064">
    <property type="component" value="Unassembled WGS sequence"/>
</dbReference>
<dbReference type="PIRSF" id="PIRSF000137">
    <property type="entry name" value="Alcohol_oxidase"/>
    <property type="match status" value="1"/>
</dbReference>
<dbReference type="InterPro" id="IPR036188">
    <property type="entry name" value="FAD/NAD-bd_sf"/>
</dbReference>
<dbReference type="PROSITE" id="PS00624">
    <property type="entry name" value="GMC_OXRED_2"/>
    <property type="match status" value="1"/>
</dbReference>
<dbReference type="Gene3D" id="3.30.560.10">
    <property type="entry name" value="Glucose Oxidase, domain 3"/>
    <property type="match status" value="1"/>
</dbReference>
<dbReference type="PROSITE" id="PS00623">
    <property type="entry name" value="GMC_OXRED_1"/>
    <property type="match status" value="1"/>
</dbReference>
<feature type="domain" description="Glucose-methanol-choline oxidoreductase N-terminal" evidence="6">
    <location>
        <begin position="90"/>
        <end position="113"/>
    </location>
</feature>
<organism evidence="8 9">
    <name type="scientific">Streptomyces beihaiensis</name>
    <dbReference type="NCBI Taxonomy" id="2984495"/>
    <lineage>
        <taxon>Bacteria</taxon>
        <taxon>Bacillati</taxon>
        <taxon>Actinomycetota</taxon>
        <taxon>Actinomycetes</taxon>
        <taxon>Kitasatosporales</taxon>
        <taxon>Streptomycetaceae</taxon>
        <taxon>Streptomyces</taxon>
    </lineage>
</organism>
<proteinExistence type="inferred from homology"/>
<dbReference type="InterPro" id="IPR007867">
    <property type="entry name" value="GMC_OxRtase_C"/>
</dbReference>
<accession>A0ABT3TSY6</accession>
<comment type="similarity">
    <text evidence="2 5">Belongs to the GMC oxidoreductase family.</text>
</comment>
<dbReference type="SUPFAM" id="SSF51905">
    <property type="entry name" value="FAD/NAD(P)-binding domain"/>
    <property type="match status" value="1"/>
</dbReference>
<gene>
    <name evidence="8" type="ORF">OFY01_10425</name>
</gene>
<evidence type="ECO:0000259" key="6">
    <source>
        <dbReference type="PROSITE" id="PS00623"/>
    </source>
</evidence>
<dbReference type="RefSeq" id="WP_266598553.1">
    <property type="nucleotide sequence ID" value="NZ_JAPHNL010000090.1"/>
</dbReference>
<dbReference type="Pfam" id="PF05199">
    <property type="entry name" value="GMC_oxred_C"/>
    <property type="match status" value="1"/>
</dbReference>
<dbReference type="PANTHER" id="PTHR11552:SF147">
    <property type="entry name" value="CHOLINE DEHYDROGENASE, MITOCHONDRIAL"/>
    <property type="match status" value="1"/>
</dbReference>
<dbReference type="SUPFAM" id="SSF54373">
    <property type="entry name" value="FAD-linked reductases, C-terminal domain"/>
    <property type="match status" value="1"/>
</dbReference>
<dbReference type="Pfam" id="PF00732">
    <property type="entry name" value="GMC_oxred_N"/>
    <property type="match status" value="1"/>
</dbReference>
<evidence type="ECO:0000313" key="8">
    <source>
        <dbReference type="EMBL" id="MCX3060164.1"/>
    </source>
</evidence>
<dbReference type="InterPro" id="IPR012132">
    <property type="entry name" value="GMC_OxRdtase"/>
</dbReference>
<evidence type="ECO:0000259" key="7">
    <source>
        <dbReference type="PROSITE" id="PS00624"/>
    </source>
</evidence>
<dbReference type="PANTHER" id="PTHR11552">
    <property type="entry name" value="GLUCOSE-METHANOL-CHOLINE GMC OXIDOREDUCTASE"/>
    <property type="match status" value="1"/>
</dbReference>
<protein>
    <submittedName>
        <fullName evidence="8">GMC family oxidoreductase N-terminal domain-containing protein</fullName>
    </submittedName>
</protein>
<keyword evidence="9" id="KW-1185">Reference proteome</keyword>
<name>A0ABT3TSY6_9ACTN</name>
<comment type="caution">
    <text evidence="8">The sequence shown here is derived from an EMBL/GenBank/DDBJ whole genome shotgun (WGS) entry which is preliminary data.</text>
</comment>
<dbReference type="InterPro" id="IPR000172">
    <property type="entry name" value="GMC_OxRdtase_N"/>
</dbReference>
<keyword evidence="4 5" id="KW-0274">FAD</keyword>
<dbReference type="Gene3D" id="3.50.50.60">
    <property type="entry name" value="FAD/NAD(P)-binding domain"/>
    <property type="match status" value="1"/>
</dbReference>
<evidence type="ECO:0000256" key="5">
    <source>
        <dbReference type="RuleBase" id="RU003968"/>
    </source>
</evidence>
<evidence type="ECO:0000256" key="1">
    <source>
        <dbReference type="ARBA" id="ARBA00001974"/>
    </source>
</evidence>
<evidence type="ECO:0000256" key="2">
    <source>
        <dbReference type="ARBA" id="ARBA00010790"/>
    </source>
</evidence>
<dbReference type="EMBL" id="JAPHNL010000090">
    <property type="protein sequence ID" value="MCX3060164.1"/>
    <property type="molecule type" value="Genomic_DNA"/>
</dbReference>
<comment type="cofactor">
    <cofactor evidence="1">
        <name>FAD</name>
        <dbReference type="ChEBI" id="CHEBI:57692"/>
    </cofactor>
</comment>
<feature type="domain" description="Glucose-methanol-choline oxidoreductase N-terminal" evidence="7">
    <location>
        <begin position="265"/>
        <end position="279"/>
    </location>
</feature>
<evidence type="ECO:0000256" key="4">
    <source>
        <dbReference type="ARBA" id="ARBA00022827"/>
    </source>
</evidence>
<sequence length="534" mass="57056">MTQISRTVDDIVVGAGSGGCALAARLSENPDRTVLLLEAGEWDAQSAIHEVRLSALLGLWRRAEAEGIDWGYVTEPEPFLGGRRVPVARGKVVGGSGSVNALMWVRGNRRDFDEWRRLGNRGWSYRDLLPCFKRAEDYRGRPSPYRGVRGPIGVHDHTAPTPVAQGFVDAAAEAGFPGRGQDYNGPEQEGFGFLYQTTRTGHGTRCSTATGYLRPALSRRNLTVLTGARATRLLLRAGRARGVTYVRGGRTRTVRARGEIVLCAGTFETPKLLMLSGIGPAARLAEHGIPCLMSLPGVGEGLQDHPFVSVCEASPTEHPEAELVSEAGLFVRVGDSAETLGRPDVQFSFGTAKFLPADAVPADIRGPGFTLAATAVRPRSRGRVALRSADPEQPATVLGGYLSCGADTDTLVRGLELARELIATEALRPFRGVELCPGPSVRTRKELRAHVTANASTLWHPVGTCRMGADPQAVVDAELRVHGVDGLRIADASVMPTITTGNTNAPVVMIAEKAADLMRATTTGSNKGVDYANR</sequence>
<evidence type="ECO:0000313" key="9">
    <source>
        <dbReference type="Proteomes" id="UP001163064"/>
    </source>
</evidence>
<evidence type="ECO:0000256" key="3">
    <source>
        <dbReference type="ARBA" id="ARBA00022630"/>
    </source>
</evidence>
<keyword evidence="3 5" id="KW-0285">Flavoprotein</keyword>